<proteinExistence type="predicted"/>
<protein>
    <submittedName>
        <fullName evidence="1">Uncharacterized protein</fullName>
    </submittedName>
</protein>
<dbReference type="EMBL" id="BTGU01000073">
    <property type="protein sequence ID" value="GMN57867.1"/>
    <property type="molecule type" value="Genomic_DNA"/>
</dbReference>
<gene>
    <name evidence="1" type="ORF">TIFTF001_026980</name>
</gene>
<dbReference type="Proteomes" id="UP001187192">
    <property type="component" value="Unassembled WGS sequence"/>
</dbReference>
<keyword evidence="2" id="KW-1185">Reference proteome</keyword>
<organism evidence="1 2">
    <name type="scientific">Ficus carica</name>
    <name type="common">Common fig</name>
    <dbReference type="NCBI Taxonomy" id="3494"/>
    <lineage>
        <taxon>Eukaryota</taxon>
        <taxon>Viridiplantae</taxon>
        <taxon>Streptophyta</taxon>
        <taxon>Embryophyta</taxon>
        <taxon>Tracheophyta</taxon>
        <taxon>Spermatophyta</taxon>
        <taxon>Magnoliopsida</taxon>
        <taxon>eudicotyledons</taxon>
        <taxon>Gunneridae</taxon>
        <taxon>Pentapetalae</taxon>
        <taxon>rosids</taxon>
        <taxon>fabids</taxon>
        <taxon>Rosales</taxon>
        <taxon>Moraceae</taxon>
        <taxon>Ficeae</taxon>
        <taxon>Ficus</taxon>
    </lineage>
</organism>
<sequence length="9" mass="1047">MGKIWGEKV</sequence>
<name>A0AA88DM68_FICCA</name>
<evidence type="ECO:0000313" key="2">
    <source>
        <dbReference type="Proteomes" id="UP001187192"/>
    </source>
</evidence>
<evidence type="ECO:0000313" key="1">
    <source>
        <dbReference type="EMBL" id="GMN57867.1"/>
    </source>
</evidence>
<reference evidence="1" key="1">
    <citation type="submission" date="2023-07" db="EMBL/GenBank/DDBJ databases">
        <title>draft genome sequence of fig (Ficus carica).</title>
        <authorList>
            <person name="Takahashi T."/>
            <person name="Nishimura K."/>
        </authorList>
    </citation>
    <scope>NUCLEOTIDE SEQUENCE</scope>
</reference>
<comment type="caution">
    <text evidence="1">The sequence shown here is derived from an EMBL/GenBank/DDBJ whole genome shotgun (WGS) entry which is preliminary data.</text>
</comment>
<accession>A0AA88DM68</accession>